<protein>
    <submittedName>
        <fullName evidence="2">Uncharacterized protein</fullName>
    </submittedName>
</protein>
<reference evidence="2" key="1">
    <citation type="submission" date="2025-02" db="EMBL/GenBank/DDBJ databases">
        <authorList>
            <consortium name="NCBI Genome Project"/>
        </authorList>
    </citation>
    <scope>NUCLEOTIDE SEQUENCE</scope>
</reference>
<sequence>MGRGFFALANHRAVFSVFRPKLASLVRLQLRHRFAVELDHGCCLVRPCGSANRLCPEAGFRVDRQNDAELLAWYGWYKVTVRQPTTLLETIELYGPRANAPPTTNPRTPSASVKRIKNSKNDPLQHPIMPVKAPSTRGVWWERKVESHSALTTLRAPSMDGEWGGGKGKDRLTAELEDEDCQPSPAKTRCQSCPEQPDPSGIQKDTATVDLGILPTSQRSDPLLRTTSSTVNNLERKRRAQQRELVTGEGCGAVETYTMTGRCSAVETFASRDNDFSRWTVGTGPSIVIVIPLVLPL</sequence>
<name>A0AAJ8C0K7_ASPNG</name>
<reference evidence="2" key="2">
    <citation type="submission" date="2025-08" db="UniProtKB">
        <authorList>
            <consortium name="RefSeq"/>
        </authorList>
    </citation>
    <scope>IDENTIFICATION</scope>
</reference>
<accession>A0AAJ8C0K7</accession>
<dbReference type="AlphaFoldDB" id="A0AAJ8C0K7"/>
<dbReference type="RefSeq" id="XP_059605921.1">
    <property type="nucleotide sequence ID" value="XM_059745252.1"/>
</dbReference>
<dbReference type="GeneID" id="84590144"/>
<proteinExistence type="predicted"/>
<evidence type="ECO:0000313" key="2">
    <source>
        <dbReference type="RefSeq" id="XP_059605921.1"/>
    </source>
</evidence>
<dbReference type="VEuPathDB" id="FungiDB:An01g13420"/>
<feature type="region of interest" description="Disordered" evidence="1">
    <location>
        <begin position="180"/>
        <end position="204"/>
    </location>
</feature>
<gene>
    <name evidence="2" type="ORF">An01g13420</name>
</gene>
<evidence type="ECO:0000256" key="1">
    <source>
        <dbReference type="SAM" id="MobiDB-lite"/>
    </source>
</evidence>
<dbReference type="KEGG" id="ang:An01g13420"/>
<organism evidence="2">
    <name type="scientific">Aspergillus niger</name>
    <dbReference type="NCBI Taxonomy" id="5061"/>
    <lineage>
        <taxon>Eukaryota</taxon>
        <taxon>Fungi</taxon>
        <taxon>Dikarya</taxon>
        <taxon>Ascomycota</taxon>
        <taxon>Pezizomycotina</taxon>
        <taxon>Eurotiomycetes</taxon>
        <taxon>Eurotiomycetidae</taxon>
        <taxon>Eurotiales</taxon>
        <taxon>Aspergillaceae</taxon>
        <taxon>Aspergillus</taxon>
        <taxon>Aspergillus subgen. Circumdati</taxon>
    </lineage>
</organism>